<keyword evidence="5" id="KW-0406">Ion transport</keyword>
<feature type="domain" description="Solute-binding protein family 3/N-terminal" evidence="10">
    <location>
        <begin position="31"/>
        <end position="164"/>
    </location>
</feature>
<keyword evidence="6 8" id="KW-0472">Membrane</keyword>
<evidence type="ECO:0000259" key="10">
    <source>
        <dbReference type="Pfam" id="PF00497"/>
    </source>
</evidence>
<dbReference type="PANTHER" id="PTHR11537:SF252">
    <property type="entry name" value="POTASSIUM VOLTAGE-GATED CHANNEL PROTEIN SHAW"/>
    <property type="match status" value="1"/>
</dbReference>
<keyword evidence="9" id="KW-0732">Signal</keyword>
<evidence type="ECO:0000256" key="7">
    <source>
        <dbReference type="ARBA" id="ARBA00023303"/>
    </source>
</evidence>
<evidence type="ECO:0000256" key="9">
    <source>
        <dbReference type="SAM" id="SignalP"/>
    </source>
</evidence>
<evidence type="ECO:0000259" key="11">
    <source>
        <dbReference type="Pfam" id="PF07885"/>
    </source>
</evidence>
<evidence type="ECO:0000313" key="13">
    <source>
        <dbReference type="Proteomes" id="UP001265259"/>
    </source>
</evidence>
<reference evidence="12 13" key="1">
    <citation type="submission" date="2023-09" db="EMBL/GenBank/DDBJ databases">
        <authorList>
            <person name="Rey-Velasco X."/>
        </authorList>
    </citation>
    <scope>NUCLEOTIDE SEQUENCE [LARGE SCALE GENOMIC DNA]</scope>
    <source>
        <strain evidence="12 13">F158</strain>
    </source>
</reference>
<evidence type="ECO:0000256" key="4">
    <source>
        <dbReference type="ARBA" id="ARBA00022989"/>
    </source>
</evidence>
<evidence type="ECO:0000313" key="12">
    <source>
        <dbReference type="EMBL" id="MDT0681298.1"/>
    </source>
</evidence>
<keyword evidence="7" id="KW-0407">Ion channel</keyword>
<keyword evidence="4 8" id="KW-1133">Transmembrane helix</keyword>
<comment type="subcellular location">
    <subcellularLocation>
        <location evidence="1">Membrane</location>
        <topology evidence="1">Multi-pass membrane protein</topology>
    </subcellularLocation>
</comment>
<dbReference type="InterPro" id="IPR013099">
    <property type="entry name" value="K_chnl_dom"/>
</dbReference>
<keyword evidence="2" id="KW-0813">Transport</keyword>
<feature type="signal peptide" evidence="9">
    <location>
        <begin position="1"/>
        <end position="19"/>
    </location>
</feature>
<dbReference type="Gene3D" id="3.40.190.10">
    <property type="entry name" value="Periplasmic binding protein-like II"/>
    <property type="match status" value="2"/>
</dbReference>
<gene>
    <name evidence="12" type="ORF">RM543_01275</name>
</gene>
<keyword evidence="3 8" id="KW-0812">Transmembrane</keyword>
<comment type="caution">
    <text evidence="12">The sequence shown here is derived from an EMBL/GenBank/DDBJ whole genome shotgun (WGS) entry which is preliminary data.</text>
</comment>
<dbReference type="Pfam" id="PF00497">
    <property type="entry name" value="SBP_bac_3"/>
    <property type="match status" value="1"/>
</dbReference>
<evidence type="ECO:0000256" key="1">
    <source>
        <dbReference type="ARBA" id="ARBA00004141"/>
    </source>
</evidence>
<dbReference type="Pfam" id="PF07885">
    <property type="entry name" value="Ion_trans_2"/>
    <property type="match status" value="1"/>
</dbReference>
<dbReference type="Proteomes" id="UP001265259">
    <property type="component" value="Unassembled WGS sequence"/>
</dbReference>
<organism evidence="12 13">
    <name type="scientific">Tropicimonas omnivorans</name>
    <dbReference type="NCBI Taxonomy" id="3075590"/>
    <lineage>
        <taxon>Bacteria</taxon>
        <taxon>Pseudomonadati</taxon>
        <taxon>Pseudomonadota</taxon>
        <taxon>Alphaproteobacteria</taxon>
        <taxon>Rhodobacterales</taxon>
        <taxon>Roseobacteraceae</taxon>
        <taxon>Tropicimonas</taxon>
    </lineage>
</organism>
<evidence type="ECO:0000256" key="2">
    <source>
        <dbReference type="ARBA" id="ARBA00022448"/>
    </source>
</evidence>
<dbReference type="InterPro" id="IPR028325">
    <property type="entry name" value="VG_K_chnl"/>
</dbReference>
<dbReference type="SUPFAM" id="SSF81324">
    <property type="entry name" value="Voltage-gated potassium channels"/>
    <property type="match status" value="1"/>
</dbReference>
<dbReference type="SUPFAM" id="SSF53850">
    <property type="entry name" value="Periplasmic binding protein-like II"/>
    <property type="match status" value="1"/>
</dbReference>
<evidence type="ECO:0000256" key="3">
    <source>
        <dbReference type="ARBA" id="ARBA00022692"/>
    </source>
</evidence>
<feature type="transmembrane region" description="Helical" evidence="8">
    <location>
        <begin position="204"/>
        <end position="226"/>
    </location>
</feature>
<evidence type="ECO:0000256" key="8">
    <source>
        <dbReference type="SAM" id="Phobius"/>
    </source>
</evidence>
<proteinExistence type="predicted"/>
<dbReference type="PRINTS" id="PR00169">
    <property type="entry name" value="KCHANNEL"/>
</dbReference>
<dbReference type="InterPro" id="IPR001638">
    <property type="entry name" value="Solute-binding_3/MltF_N"/>
</dbReference>
<feature type="chain" id="PRO_5046748170" evidence="9">
    <location>
        <begin position="20"/>
        <end position="355"/>
    </location>
</feature>
<feature type="transmembrane region" description="Helical" evidence="8">
    <location>
        <begin position="178"/>
        <end position="198"/>
    </location>
</feature>
<accession>A0ABU3DCL3</accession>
<keyword evidence="13" id="KW-1185">Reference proteome</keyword>
<dbReference type="PANTHER" id="PTHR11537">
    <property type="entry name" value="VOLTAGE-GATED POTASSIUM CHANNEL"/>
    <property type="match status" value="1"/>
</dbReference>
<name>A0ABU3DCL3_9RHOB</name>
<sequence length="355" mass="37494">MRFALIVVALLGLAGMAAAQEDSGRADRPVRVGVTEMAPYATQTGDEAWMGLAPEIWRLIAEREGVAYDLVPLDPSEIVGAVEAGDVDLAMPVPASLSVLDRIDVSLPIHTAKLGLATPERSSILPVVTGLLSLDFLRVVLALSALLLAVGAVLWAIERRKNEEMFSRRPLRGLGDGFWWAGVTLTTIGYGDKAPITFTGRAVAMLWMLVGLAVSSALTATIVTLADTGGTNLSENLPGRTIGVIEGSNAEAFLEDRVDDLRPYTDMTLMLEALDAGDIEIAAGERLGLEASIDDGGFSFDVQATVLDPVMIGFGTAKGSDLSGVIDRVLLETINGEAGWRTLHGYVATDGTGLF</sequence>
<feature type="transmembrane region" description="Helical" evidence="8">
    <location>
        <begin position="136"/>
        <end position="157"/>
    </location>
</feature>
<evidence type="ECO:0000256" key="6">
    <source>
        <dbReference type="ARBA" id="ARBA00023136"/>
    </source>
</evidence>
<feature type="domain" description="Potassium channel" evidence="11">
    <location>
        <begin position="172"/>
        <end position="224"/>
    </location>
</feature>
<dbReference type="Gene3D" id="1.10.287.70">
    <property type="match status" value="1"/>
</dbReference>
<dbReference type="RefSeq" id="WP_311688875.1">
    <property type="nucleotide sequence ID" value="NZ_JAVRHL010000001.1"/>
</dbReference>
<evidence type="ECO:0000256" key="5">
    <source>
        <dbReference type="ARBA" id="ARBA00023065"/>
    </source>
</evidence>
<protein>
    <submittedName>
        <fullName evidence="12">Transporter substrate-binding domain-containing protein</fullName>
    </submittedName>
</protein>
<dbReference type="EMBL" id="JAVRHL010000001">
    <property type="protein sequence ID" value="MDT0681298.1"/>
    <property type="molecule type" value="Genomic_DNA"/>
</dbReference>